<dbReference type="CDD" id="cd06224">
    <property type="entry name" value="REM"/>
    <property type="match status" value="1"/>
</dbReference>
<gene>
    <name evidence="6" type="ORF">BG006_006966</name>
</gene>
<dbReference type="EMBL" id="JAAAUY010000427">
    <property type="protein sequence ID" value="KAF9330033.1"/>
    <property type="molecule type" value="Genomic_DNA"/>
</dbReference>
<dbReference type="Pfam" id="PF25006">
    <property type="entry name" value="DUF7783"/>
    <property type="match status" value="1"/>
</dbReference>
<dbReference type="GO" id="GO:0005085">
    <property type="term" value="F:guanyl-nucleotide exchange factor activity"/>
    <property type="evidence" value="ECO:0007669"/>
    <property type="project" value="UniProtKB-KW"/>
</dbReference>
<dbReference type="InterPro" id="IPR001895">
    <property type="entry name" value="RASGEF_cat_dom"/>
</dbReference>
<dbReference type="InterPro" id="IPR019804">
    <property type="entry name" value="Ras_G-nucl-exch_fac_CS"/>
</dbReference>
<organism evidence="6 7">
    <name type="scientific">Podila minutissima</name>
    <dbReference type="NCBI Taxonomy" id="64525"/>
    <lineage>
        <taxon>Eukaryota</taxon>
        <taxon>Fungi</taxon>
        <taxon>Fungi incertae sedis</taxon>
        <taxon>Mucoromycota</taxon>
        <taxon>Mortierellomycotina</taxon>
        <taxon>Mortierellomycetes</taxon>
        <taxon>Mortierellales</taxon>
        <taxon>Mortierellaceae</taxon>
        <taxon>Podila</taxon>
    </lineage>
</organism>
<dbReference type="GO" id="GO:0005886">
    <property type="term" value="C:plasma membrane"/>
    <property type="evidence" value="ECO:0007669"/>
    <property type="project" value="TreeGrafter"/>
</dbReference>
<evidence type="ECO:0000256" key="1">
    <source>
        <dbReference type="ARBA" id="ARBA00022658"/>
    </source>
</evidence>
<proteinExistence type="predicted"/>
<dbReference type="SUPFAM" id="SSF48366">
    <property type="entry name" value="Ras GEF"/>
    <property type="match status" value="1"/>
</dbReference>
<dbReference type="InterPro" id="IPR036964">
    <property type="entry name" value="RASGEF_cat_dom_sf"/>
</dbReference>
<dbReference type="InterPro" id="IPR056685">
    <property type="entry name" value="DUF7783"/>
</dbReference>
<feature type="region of interest" description="Disordered" evidence="3">
    <location>
        <begin position="381"/>
        <end position="420"/>
    </location>
</feature>
<dbReference type="Pfam" id="PF00617">
    <property type="entry name" value="RasGEF"/>
    <property type="match status" value="1"/>
</dbReference>
<dbReference type="SMART" id="SM00229">
    <property type="entry name" value="RasGEFN"/>
    <property type="match status" value="1"/>
</dbReference>
<sequence length="982" mass="109098">MSDTIRNLIHSSEHGYKPYFQPQATQIVQAIRVMLYSSGTVDKDSAPIRMHKELKLYHRQIMAALSKLVLSARMASSTWASEAATTKMQVDANDVAHSVNQFIQTAQAAQVKVHEVDAKIIPNPDSPVADPAKRLSRVLSNSYRASAESAERSQARAVGSAGVFAHLDYYSKSVFKALTLLALQIKTALGPNSTNTSSRAQSASCPILSSAQSSQIVMQCHQTISHLSSLLALVSDFYTIALRDHALISDQFFLDVRSTKQVLYNNVAALVMTIQLATDPMAQATVLEMTLSAAVTAEKSCLEMVASTRALASECEIAENIIRLNDGISNMQTSDKRTSGSSTQHQHQRHNNNNNIIIIIIINNYYTNPVLIQELAKERSTYQDETKVTRNRSSSQLSSFSIGSSYSNTSQPTTPGTEYSGAYPFPNCNYGHGQGGAMVSTQLSSSAASIMSYRTDRPMSPMSDNMSSQLQVLTQRANMETRERDTRREKLRKMLGSDVPMPKPKKKPVENPWYLGHDYSMADISFNMEGHVKGGTLPALVERLTLHDGLDSNFVATFLLTYRSFASTEELFTLLFRRFSVMAPVGLDEYEMEEWTRRKLTPIRLRVMNIIKSWLEAYYLEDEEEDRQILPRIKEFCEANLMHETISFTAVQLMKLVEKRETSDGSFRRMVLNLSTQAPQPITPRNLKRIRFMDLDPLELARQLTILETNIYNQVRPVECLGKAWTSSDPVVAAKAVNIKKIIETSNSYANWINEIVLSEPDIKKRAAILKHLVAVAEKLRQLNNFSTLSTTTAALSLSPIHRLKRTWEIVPSKTMNTLAALGKLTSSARNWADYRVEIHSVNPPCVPFVGVYLTDLVMIEDGNPDILARTENHINFKKRVGVAEVIREIQQYQNVPYCLTVVPEIQAFIRRGLDKAKNVSELYDMSLALEPRIRPVTGIPPPNVPVPQMTAAGPGPSPGNSGTSSSGPGSANASTFSLSSS</sequence>
<evidence type="ECO:0000313" key="7">
    <source>
        <dbReference type="Proteomes" id="UP000696485"/>
    </source>
</evidence>
<dbReference type="PROSITE" id="PS50212">
    <property type="entry name" value="RASGEF_NTER"/>
    <property type="match status" value="1"/>
</dbReference>
<dbReference type="Gene3D" id="1.10.840.10">
    <property type="entry name" value="Ras guanine-nucleotide exchange factors catalytic domain"/>
    <property type="match status" value="1"/>
</dbReference>
<feature type="compositionally biased region" description="Low complexity" evidence="3">
    <location>
        <begin position="393"/>
        <end position="410"/>
    </location>
</feature>
<dbReference type="Proteomes" id="UP000696485">
    <property type="component" value="Unassembled WGS sequence"/>
</dbReference>
<feature type="region of interest" description="Disordered" evidence="3">
    <location>
        <begin position="939"/>
        <end position="982"/>
    </location>
</feature>
<evidence type="ECO:0000259" key="4">
    <source>
        <dbReference type="PROSITE" id="PS50009"/>
    </source>
</evidence>
<evidence type="ECO:0000313" key="6">
    <source>
        <dbReference type="EMBL" id="KAF9330033.1"/>
    </source>
</evidence>
<feature type="domain" description="N-terminal Ras-GEF" evidence="5">
    <location>
        <begin position="528"/>
        <end position="661"/>
    </location>
</feature>
<reference evidence="6" key="1">
    <citation type="journal article" date="2020" name="Fungal Divers.">
        <title>Resolving the Mortierellaceae phylogeny through synthesis of multi-gene phylogenetics and phylogenomics.</title>
        <authorList>
            <person name="Vandepol N."/>
            <person name="Liber J."/>
            <person name="Desiro A."/>
            <person name="Na H."/>
            <person name="Kennedy M."/>
            <person name="Barry K."/>
            <person name="Grigoriev I.V."/>
            <person name="Miller A.N."/>
            <person name="O'Donnell K."/>
            <person name="Stajich J.E."/>
            <person name="Bonito G."/>
        </authorList>
    </citation>
    <scope>NUCLEOTIDE SEQUENCE</scope>
    <source>
        <strain evidence="6">NVP1</strain>
    </source>
</reference>
<dbReference type="CDD" id="cd00155">
    <property type="entry name" value="RasGEF"/>
    <property type="match status" value="1"/>
</dbReference>
<dbReference type="Gene3D" id="1.20.870.10">
    <property type="entry name" value="Son of sevenless (SoS) protein Chain: S domain 1"/>
    <property type="match status" value="1"/>
</dbReference>
<accession>A0A9P5VL20</accession>
<dbReference type="Pfam" id="PF00618">
    <property type="entry name" value="RasGEF_N"/>
    <property type="match status" value="1"/>
</dbReference>
<dbReference type="PROSITE" id="PS00720">
    <property type="entry name" value="RASGEF"/>
    <property type="match status" value="1"/>
</dbReference>
<comment type="caution">
    <text evidence="6">The sequence shown here is derived from an EMBL/GenBank/DDBJ whole genome shotgun (WGS) entry which is preliminary data.</text>
</comment>
<dbReference type="InterPro" id="IPR000651">
    <property type="entry name" value="Ras-like_Gua-exchang_fac_N"/>
</dbReference>
<feature type="domain" description="Ras-GEF" evidence="4">
    <location>
        <begin position="696"/>
        <end position="933"/>
    </location>
</feature>
<keyword evidence="7" id="KW-1185">Reference proteome</keyword>
<keyword evidence="1 2" id="KW-0344">Guanine-nucleotide releasing factor</keyword>
<feature type="compositionally biased region" description="Low complexity" evidence="3">
    <location>
        <begin position="951"/>
        <end position="982"/>
    </location>
</feature>
<evidence type="ECO:0000256" key="3">
    <source>
        <dbReference type="SAM" id="MobiDB-lite"/>
    </source>
</evidence>
<evidence type="ECO:0000259" key="5">
    <source>
        <dbReference type="PROSITE" id="PS50212"/>
    </source>
</evidence>
<dbReference type="GO" id="GO:0007265">
    <property type="term" value="P:Ras protein signal transduction"/>
    <property type="evidence" value="ECO:0007669"/>
    <property type="project" value="TreeGrafter"/>
</dbReference>
<protein>
    <submittedName>
        <fullName evidence="6">Uncharacterized protein</fullName>
    </submittedName>
</protein>
<dbReference type="PANTHER" id="PTHR23113:SF368">
    <property type="entry name" value="CELL DIVISION CONTROL PROTEIN 25"/>
    <property type="match status" value="1"/>
</dbReference>
<dbReference type="AlphaFoldDB" id="A0A9P5VL20"/>
<dbReference type="InterPro" id="IPR023578">
    <property type="entry name" value="Ras_GEF_dom_sf"/>
</dbReference>
<dbReference type="InterPro" id="IPR008937">
    <property type="entry name" value="Ras-like_GEF"/>
</dbReference>
<name>A0A9P5VL20_9FUNG</name>
<evidence type="ECO:0000256" key="2">
    <source>
        <dbReference type="PROSITE-ProRule" id="PRU00168"/>
    </source>
</evidence>
<dbReference type="PROSITE" id="PS50009">
    <property type="entry name" value="RASGEF_CAT"/>
    <property type="match status" value="1"/>
</dbReference>
<dbReference type="PANTHER" id="PTHR23113">
    <property type="entry name" value="GUANINE NUCLEOTIDE EXCHANGE FACTOR"/>
    <property type="match status" value="1"/>
</dbReference>
<dbReference type="SMART" id="SM00147">
    <property type="entry name" value="RasGEF"/>
    <property type="match status" value="1"/>
</dbReference>